<keyword evidence="10" id="KW-1185">Reference proteome</keyword>
<evidence type="ECO:0000259" key="8">
    <source>
        <dbReference type="PROSITE" id="PS50113"/>
    </source>
</evidence>
<feature type="domain" description="PAS" evidence="7">
    <location>
        <begin position="91"/>
        <end position="163"/>
    </location>
</feature>
<dbReference type="SMART" id="SM00091">
    <property type="entry name" value="PAS"/>
    <property type="match status" value="7"/>
</dbReference>
<dbReference type="SMART" id="SM00387">
    <property type="entry name" value="HATPase_c"/>
    <property type="match status" value="1"/>
</dbReference>
<accession>A0A3D9L251</accession>
<feature type="domain" description="PAC" evidence="8">
    <location>
        <begin position="799"/>
        <end position="851"/>
    </location>
</feature>
<dbReference type="Gene3D" id="3.30.565.10">
    <property type="entry name" value="Histidine kinase-like ATPase, C-terminal domain"/>
    <property type="match status" value="1"/>
</dbReference>
<name>A0A3D9L251_MARFU</name>
<evidence type="ECO:0000313" key="9">
    <source>
        <dbReference type="EMBL" id="RED97466.1"/>
    </source>
</evidence>
<proteinExistence type="predicted"/>
<dbReference type="SMART" id="SM00086">
    <property type="entry name" value="PAC"/>
    <property type="match status" value="7"/>
</dbReference>
<evidence type="ECO:0000256" key="2">
    <source>
        <dbReference type="ARBA" id="ARBA00012438"/>
    </source>
</evidence>
<dbReference type="PANTHER" id="PTHR43304:SF1">
    <property type="entry name" value="PAC DOMAIN-CONTAINING PROTEIN"/>
    <property type="match status" value="1"/>
</dbReference>
<dbReference type="InterPro" id="IPR036890">
    <property type="entry name" value="HATPase_C_sf"/>
</dbReference>
<dbReference type="CDD" id="cd00130">
    <property type="entry name" value="PAS"/>
    <property type="match status" value="5"/>
</dbReference>
<dbReference type="InterPro" id="IPR013655">
    <property type="entry name" value="PAS_fold_3"/>
</dbReference>
<dbReference type="NCBIfam" id="TIGR00229">
    <property type="entry name" value="sensory_box"/>
    <property type="match status" value="5"/>
</dbReference>
<dbReference type="Pfam" id="PF08447">
    <property type="entry name" value="PAS_3"/>
    <property type="match status" value="3"/>
</dbReference>
<dbReference type="Gene3D" id="3.30.450.20">
    <property type="entry name" value="PAS domain"/>
    <property type="match status" value="8"/>
</dbReference>
<feature type="domain" description="PAS" evidence="7">
    <location>
        <begin position="365"/>
        <end position="418"/>
    </location>
</feature>
<dbReference type="SUPFAM" id="SSF55785">
    <property type="entry name" value="PYP-like sensor domain (PAS domain)"/>
    <property type="match status" value="8"/>
</dbReference>
<dbReference type="InterPro" id="IPR052162">
    <property type="entry name" value="Sensor_kinase/Photoreceptor"/>
</dbReference>
<feature type="domain" description="PAS" evidence="7">
    <location>
        <begin position="602"/>
        <end position="672"/>
    </location>
</feature>
<comment type="caution">
    <text evidence="9">The sequence shown here is derived from an EMBL/GenBank/DDBJ whole genome shotgun (WGS) entry which is preliminary data.</text>
</comment>
<dbReference type="Pfam" id="PF13426">
    <property type="entry name" value="PAS_9"/>
    <property type="match status" value="3"/>
</dbReference>
<dbReference type="InterPro" id="IPR000014">
    <property type="entry name" value="PAS"/>
</dbReference>
<feature type="domain" description="PAC" evidence="8">
    <location>
        <begin position="927"/>
        <end position="979"/>
    </location>
</feature>
<sequence>MLLLDDDDQIIEANAKASKLLLTDNLIGKKLQDLLSPEHYKSLKSNPEGTLQITDGNELRLTVEYGFTPATDSAPGSFAFTPTTKWSGENNAYQLQSYLTNSPLGVIELDRNKTILNWSKRAEQIFEWTGKEVIGRNLDDLNMIHPDDEDIVHLVVDELMGGNVEGNTCYNRNITRNERTVSCVWYNSILKDENGQMLSILCLVQDVTELERIEQLWLESKREITPFFSNTLSGFFFMELEEPLKWDANLNPEAAIDHIFEHARITRTNRAMLDQYKAEESDIIGRSPVDFFPNNLEQAKKTFLEFVKTGRIRTETEETRLDGSTFWVEGDYTAIYNDDEHLVGLFGIQHDITKRKTAQKELQNSESKFRTLFEQATDGILIIDEAGRIIDANTSMCKLCSMPLNTLIQTPLKSLLSPIAKELKANWLDKDLSVADFELFTSSNTLAVEISTRKQPDGTLQAIVRNVTERRLAERRLKENEQLLKKVSQLAKVSSWKLTTNNQVIIGDPTCLGIEASQLSLDTWVEMFDKPSAKSITSAIKESLTTGEPFDIEAELDNKTRGIQCVRIIGTSIGDDDAPHQLIGAIQDITEQKAYNRKLEHEKSLSDAIINSMPGVFYFFTEEGKYIRWNKILEDISGYSGEEIADGHPLMFFGEDEQPLLIEKITSVFTNGSDKVEAHLRLKDGTRIPYFFTGSRFIYEGKPCLLGLGQDITEQKRTQDQIIRTNEQLKAAQSIANVGYWELDVPTDEMFWSEEMYDIFGADPNKGPLPFGQFLTKVHEEDREGVMDFMNSINSDEFIQFEYRFEHSQLGQRVIRVKAIGIIDNTGELGKIEGAVQDITETKEREEELFQINQRYELISKATNDAIWDWDISNNNTIGNDRLYELYGVPPGTIISDEMFYDHIHADDLGRVKSSLTKVLKNRKHHITQEYRFLHADGTYRDIMDKVYIIYGNDGLPKRMLGAMQDITTQKESERQLQAASNRLLLAATSASLGIFDWNLSSGRMVWNEYMYSIFSVDPDEFQFTFDDWLHCLHPRDVVAFNEKIETSIERGRPFHDRFRIVWPNNEIRHVEAHALVSRNNKKEATAMVGVCRDITDSVNAEQDIAKAIIQTQEEERFETGRELHDHIIQLLVAARMNLNHVIDKLDEFPSVQRSFELTGTAIEDIRKLSHRLAPASLEDTALDEAMSSLLEGFNTHGQFTINFESEMNTEVPIPDNLKLNLYRILQEQLNNIVKHANARTLTLQLTINDFKIYMLIADDGQGLNKKNSAKGIGLNNIRRRVEIFNGNLQVVSAPNDGFKIIVEIPREADN</sequence>
<keyword evidence="4" id="KW-0808">Transferase</keyword>
<gene>
    <name evidence="9" type="ORF">C7460_11276</name>
</gene>
<evidence type="ECO:0000256" key="4">
    <source>
        <dbReference type="ARBA" id="ARBA00022679"/>
    </source>
</evidence>
<dbReference type="InterPro" id="IPR005467">
    <property type="entry name" value="His_kinase_dom"/>
</dbReference>
<reference evidence="9 10" key="1">
    <citation type="submission" date="2018-07" db="EMBL/GenBank/DDBJ databases">
        <title>Genomic Encyclopedia of Type Strains, Phase IV (KMG-IV): sequencing the most valuable type-strain genomes for metagenomic binning, comparative biology and taxonomic classification.</title>
        <authorList>
            <person name="Goeker M."/>
        </authorList>
    </citation>
    <scope>NUCLEOTIDE SEQUENCE [LARGE SCALE GENOMIC DNA]</scope>
    <source>
        <strain evidence="9 10">DSM 4134</strain>
    </source>
</reference>
<evidence type="ECO:0000256" key="3">
    <source>
        <dbReference type="ARBA" id="ARBA00022553"/>
    </source>
</evidence>
<dbReference type="EMBL" id="QREG01000012">
    <property type="protein sequence ID" value="RED97466.1"/>
    <property type="molecule type" value="Genomic_DNA"/>
</dbReference>
<evidence type="ECO:0000256" key="5">
    <source>
        <dbReference type="ARBA" id="ARBA00022777"/>
    </source>
</evidence>
<feature type="domain" description="PAC" evidence="8">
    <location>
        <begin position="312"/>
        <end position="364"/>
    </location>
</feature>
<organism evidence="9 10">
    <name type="scientific">Marinoscillum furvescens DSM 4134</name>
    <dbReference type="NCBI Taxonomy" id="1122208"/>
    <lineage>
        <taxon>Bacteria</taxon>
        <taxon>Pseudomonadati</taxon>
        <taxon>Bacteroidota</taxon>
        <taxon>Cytophagia</taxon>
        <taxon>Cytophagales</taxon>
        <taxon>Reichenbachiellaceae</taxon>
        <taxon>Marinoscillum</taxon>
    </lineage>
</organism>
<evidence type="ECO:0000259" key="7">
    <source>
        <dbReference type="PROSITE" id="PS50112"/>
    </source>
</evidence>
<dbReference type="InterPro" id="IPR000700">
    <property type="entry name" value="PAS-assoc_C"/>
</dbReference>
<dbReference type="InterPro" id="IPR003594">
    <property type="entry name" value="HATPase_dom"/>
</dbReference>
<feature type="domain" description="Histidine kinase" evidence="6">
    <location>
        <begin position="1222"/>
        <end position="1309"/>
    </location>
</feature>
<dbReference type="InterPro" id="IPR035965">
    <property type="entry name" value="PAS-like_dom_sf"/>
</dbReference>
<dbReference type="Pfam" id="PF00989">
    <property type="entry name" value="PAS"/>
    <property type="match status" value="1"/>
</dbReference>
<keyword evidence="3" id="KW-0597">Phosphoprotein</keyword>
<dbReference type="PROSITE" id="PS50112">
    <property type="entry name" value="PAS"/>
    <property type="match status" value="4"/>
</dbReference>
<evidence type="ECO:0000256" key="1">
    <source>
        <dbReference type="ARBA" id="ARBA00000085"/>
    </source>
</evidence>
<feature type="domain" description="PAS" evidence="7">
    <location>
        <begin position="852"/>
        <end position="923"/>
    </location>
</feature>
<dbReference type="Gene3D" id="2.10.70.100">
    <property type="match status" value="1"/>
</dbReference>
<protein>
    <recommendedName>
        <fullName evidence="2">histidine kinase</fullName>
        <ecNumber evidence="2">2.7.13.3</ecNumber>
    </recommendedName>
</protein>
<dbReference type="GO" id="GO:0004673">
    <property type="term" value="F:protein histidine kinase activity"/>
    <property type="evidence" value="ECO:0007669"/>
    <property type="project" value="UniProtKB-EC"/>
</dbReference>
<evidence type="ECO:0000313" key="10">
    <source>
        <dbReference type="Proteomes" id="UP000256779"/>
    </source>
</evidence>
<dbReference type="PANTHER" id="PTHR43304">
    <property type="entry name" value="PHYTOCHROME-LIKE PROTEIN CPH1"/>
    <property type="match status" value="1"/>
</dbReference>
<dbReference type="PROSITE" id="PS50113">
    <property type="entry name" value="PAC"/>
    <property type="match status" value="4"/>
</dbReference>
<dbReference type="SUPFAM" id="SSF55874">
    <property type="entry name" value="ATPase domain of HSP90 chaperone/DNA topoisomerase II/histidine kinase"/>
    <property type="match status" value="1"/>
</dbReference>
<dbReference type="Pfam" id="PF02518">
    <property type="entry name" value="HATPase_c"/>
    <property type="match status" value="1"/>
</dbReference>
<dbReference type="EC" id="2.7.13.3" evidence="2"/>
<dbReference type="InterPro" id="IPR001610">
    <property type="entry name" value="PAC"/>
</dbReference>
<comment type="catalytic activity">
    <reaction evidence="1">
        <text>ATP + protein L-histidine = ADP + protein N-phospho-L-histidine.</text>
        <dbReference type="EC" id="2.7.13.3"/>
    </reaction>
</comment>
<dbReference type="Proteomes" id="UP000256779">
    <property type="component" value="Unassembled WGS sequence"/>
</dbReference>
<dbReference type="Pfam" id="PF13188">
    <property type="entry name" value="PAS_8"/>
    <property type="match status" value="1"/>
</dbReference>
<dbReference type="CDD" id="cd16917">
    <property type="entry name" value="HATPase_UhpB-NarQ-NarX-like"/>
    <property type="match status" value="1"/>
</dbReference>
<evidence type="ECO:0000259" key="6">
    <source>
        <dbReference type="PROSITE" id="PS50109"/>
    </source>
</evidence>
<dbReference type="InterPro" id="IPR013767">
    <property type="entry name" value="PAS_fold"/>
</dbReference>
<keyword evidence="5" id="KW-0418">Kinase</keyword>
<dbReference type="PROSITE" id="PS50109">
    <property type="entry name" value="HIS_KIN"/>
    <property type="match status" value="1"/>
</dbReference>
<feature type="domain" description="PAC" evidence="8">
    <location>
        <begin position="1055"/>
        <end position="1107"/>
    </location>
</feature>
<dbReference type="GO" id="GO:0006355">
    <property type="term" value="P:regulation of DNA-templated transcription"/>
    <property type="evidence" value="ECO:0007669"/>
    <property type="project" value="InterPro"/>
</dbReference>